<comment type="caution">
    <text evidence="1">The sequence shown here is derived from an EMBL/GenBank/DDBJ whole genome shotgun (WGS) entry which is preliminary data.</text>
</comment>
<dbReference type="AlphaFoldDB" id="A0A9D4DPT4"/>
<protein>
    <submittedName>
        <fullName evidence="1">Uncharacterized protein</fullName>
    </submittedName>
</protein>
<proteinExistence type="predicted"/>
<accession>A0A9D4DPT4</accession>
<gene>
    <name evidence="1" type="ORF">DPMN_186823</name>
</gene>
<organism evidence="1 2">
    <name type="scientific">Dreissena polymorpha</name>
    <name type="common">Zebra mussel</name>
    <name type="synonym">Mytilus polymorpha</name>
    <dbReference type="NCBI Taxonomy" id="45954"/>
    <lineage>
        <taxon>Eukaryota</taxon>
        <taxon>Metazoa</taxon>
        <taxon>Spiralia</taxon>
        <taxon>Lophotrochozoa</taxon>
        <taxon>Mollusca</taxon>
        <taxon>Bivalvia</taxon>
        <taxon>Autobranchia</taxon>
        <taxon>Heteroconchia</taxon>
        <taxon>Euheterodonta</taxon>
        <taxon>Imparidentia</taxon>
        <taxon>Neoheterodontei</taxon>
        <taxon>Myida</taxon>
        <taxon>Dreissenoidea</taxon>
        <taxon>Dreissenidae</taxon>
        <taxon>Dreissena</taxon>
    </lineage>
</organism>
<evidence type="ECO:0000313" key="1">
    <source>
        <dbReference type="EMBL" id="KAH3752210.1"/>
    </source>
</evidence>
<dbReference type="Proteomes" id="UP000828390">
    <property type="component" value="Unassembled WGS sequence"/>
</dbReference>
<sequence>MTHRSSILDGTTGWNMEVNLGKRLVFPDVVQTTLRPDIVLLSETGKKLIVIELTVPWRQGVRKEESEVNSANRSL</sequence>
<reference evidence="1" key="2">
    <citation type="submission" date="2020-11" db="EMBL/GenBank/DDBJ databases">
        <authorList>
            <person name="McCartney M.A."/>
            <person name="Auch B."/>
            <person name="Kono T."/>
            <person name="Mallez S."/>
            <person name="Becker A."/>
            <person name="Gohl D.M."/>
            <person name="Silverstein K.A.T."/>
            <person name="Koren S."/>
            <person name="Bechman K.B."/>
            <person name="Herman A."/>
            <person name="Abrahante J.E."/>
            <person name="Garbe J."/>
        </authorList>
    </citation>
    <scope>NUCLEOTIDE SEQUENCE</scope>
    <source>
        <strain evidence="1">Duluth1</strain>
        <tissue evidence="1">Whole animal</tissue>
    </source>
</reference>
<keyword evidence="2" id="KW-1185">Reference proteome</keyword>
<name>A0A9D4DPT4_DREPO</name>
<reference evidence="1" key="1">
    <citation type="journal article" date="2019" name="bioRxiv">
        <title>The Genome of the Zebra Mussel, Dreissena polymorpha: A Resource for Invasive Species Research.</title>
        <authorList>
            <person name="McCartney M.A."/>
            <person name="Auch B."/>
            <person name="Kono T."/>
            <person name="Mallez S."/>
            <person name="Zhang Y."/>
            <person name="Obille A."/>
            <person name="Becker A."/>
            <person name="Abrahante J.E."/>
            <person name="Garbe J."/>
            <person name="Badalamenti J.P."/>
            <person name="Herman A."/>
            <person name="Mangelson H."/>
            <person name="Liachko I."/>
            <person name="Sullivan S."/>
            <person name="Sone E.D."/>
            <person name="Koren S."/>
            <person name="Silverstein K.A.T."/>
            <person name="Beckman K.B."/>
            <person name="Gohl D.M."/>
        </authorList>
    </citation>
    <scope>NUCLEOTIDE SEQUENCE</scope>
    <source>
        <strain evidence="1">Duluth1</strain>
        <tissue evidence="1">Whole animal</tissue>
    </source>
</reference>
<evidence type="ECO:0000313" key="2">
    <source>
        <dbReference type="Proteomes" id="UP000828390"/>
    </source>
</evidence>
<dbReference type="EMBL" id="JAIWYP010000010">
    <property type="protein sequence ID" value="KAH3752210.1"/>
    <property type="molecule type" value="Genomic_DNA"/>
</dbReference>